<organism evidence="1 2">
    <name type="scientific">Sanghuangporus baumii</name>
    <name type="common">Phellinus baumii</name>
    <dbReference type="NCBI Taxonomy" id="108892"/>
    <lineage>
        <taxon>Eukaryota</taxon>
        <taxon>Fungi</taxon>
        <taxon>Dikarya</taxon>
        <taxon>Basidiomycota</taxon>
        <taxon>Agaricomycotina</taxon>
        <taxon>Agaricomycetes</taxon>
        <taxon>Hymenochaetales</taxon>
        <taxon>Hymenochaetaceae</taxon>
        <taxon>Sanghuangporus</taxon>
    </lineage>
</organism>
<proteinExistence type="predicted"/>
<comment type="caution">
    <text evidence="1">The sequence shown here is derived from an EMBL/GenBank/DDBJ whole genome shotgun (WGS) entry which is preliminary data.</text>
</comment>
<protein>
    <submittedName>
        <fullName evidence="1">Uncharacterized protein</fullName>
    </submittedName>
</protein>
<dbReference type="AlphaFoldDB" id="A0A9Q5ND76"/>
<dbReference type="Proteomes" id="UP000757232">
    <property type="component" value="Unassembled WGS sequence"/>
</dbReference>
<evidence type="ECO:0000313" key="1">
    <source>
        <dbReference type="EMBL" id="OCB89494.1"/>
    </source>
</evidence>
<dbReference type="EMBL" id="LNZH02000154">
    <property type="protein sequence ID" value="OCB89494.1"/>
    <property type="molecule type" value="Genomic_DNA"/>
</dbReference>
<name>A0A9Q5ND76_SANBA</name>
<reference evidence="1" key="1">
    <citation type="submission" date="2016-06" db="EMBL/GenBank/DDBJ databases">
        <title>Draft Genome sequence of the fungus Inonotus baumii.</title>
        <authorList>
            <person name="Zhu H."/>
            <person name="Lin W."/>
        </authorList>
    </citation>
    <scope>NUCLEOTIDE SEQUENCE</scope>
    <source>
        <strain evidence="1">821</strain>
    </source>
</reference>
<accession>A0A9Q5ND76</accession>
<gene>
    <name evidence="1" type="ORF">A7U60_g3289</name>
</gene>
<evidence type="ECO:0000313" key="2">
    <source>
        <dbReference type="Proteomes" id="UP000757232"/>
    </source>
</evidence>
<sequence length="192" mass="22086">MPALCHNQFDNNAITTELEQAWVGEGVPRAPAAAYPYEFETYSVVWYWSHDGKWYPALVLGQAKDTPDQLVSLLHQLSFPSFLTLTLYSFSPVLSLPKQTKKRKQGKESLPPETSHDNEYPEHKIWLGLIKGWNPRDRNEKMHVYLCPSRGNAKPDDAYTSLLLKLYKKIPDDDSQIQKMVDGFRNAIFLNM</sequence>
<keyword evidence="2" id="KW-1185">Reference proteome</keyword>